<dbReference type="AlphaFoldDB" id="B2B1X6"/>
<evidence type="ECO:0000313" key="3">
    <source>
        <dbReference type="EMBL" id="CDP30509.1"/>
    </source>
</evidence>
<keyword evidence="1" id="KW-0812">Transmembrane</keyword>
<feature type="transmembrane region" description="Helical" evidence="1">
    <location>
        <begin position="303"/>
        <end position="322"/>
    </location>
</feature>
<dbReference type="KEGG" id="pan:PODANSg7014"/>
<reference evidence="2" key="2">
    <citation type="submission" date="2008-07" db="EMBL/GenBank/DDBJ databases">
        <authorList>
            <person name="Genoscope - CEA"/>
        </authorList>
    </citation>
    <scope>NUCLEOTIDE SEQUENCE</scope>
    <source>
        <strain evidence="2">S mat+</strain>
    </source>
</reference>
<evidence type="ECO:0000313" key="2">
    <source>
        <dbReference type="EMBL" id="CAP71111.1"/>
    </source>
</evidence>
<dbReference type="VEuPathDB" id="FungiDB:PODANS_6_4784"/>
<keyword evidence="4" id="KW-1185">Reference proteome</keyword>
<reference evidence="3" key="4">
    <citation type="submission" date="2015-04" db="EMBL/GenBank/DDBJ databases">
        <title>Maintaining two mating types: Structure of the mating type locus and its role in heterokaryosis in Podospora anserina.</title>
        <authorList>
            <person name="Grognet P."/>
            <person name="Bidard F."/>
            <person name="Kuchly C."/>
            <person name="Chan Ho Tong L."/>
            <person name="Coppin E."/>
            <person name="Ait Benkhali J."/>
            <person name="Couloux A."/>
            <person name="Wincker P."/>
            <person name="Debuchy R."/>
            <person name="Silar P."/>
        </authorList>
    </citation>
    <scope>NUCLEOTIDE SEQUENCE</scope>
</reference>
<dbReference type="HOGENOM" id="CLU_752524_0_0_1"/>
<reference evidence="2 4" key="1">
    <citation type="journal article" date="2008" name="Genome Biol.">
        <title>The genome sequence of the model ascomycete fungus Podospora anserina.</title>
        <authorList>
            <person name="Espagne E."/>
            <person name="Lespinet O."/>
            <person name="Malagnac F."/>
            <person name="Da Silva C."/>
            <person name="Jaillon O."/>
            <person name="Porcel B.M."/>
            <person name="Couloux A."/>
            <person name="Aury J.-M."/>
            <person name="Segurens B."/>
            <person name="Poulain J."/>
            <person name="Anthouard V."/>
            <person name="Grossetete S."/>
            <person name="Khalili H."/>
            <person name="Coppin E."/>
            <person name="Dequard-Chablat M."/>
            <person name="Picard M."/>
            <person name="Contamine V."/>
            <person name="Arnaise S."/>
            <person name="Bourdais A."/>
            <person name="Berteaux-Lecellier V."/>
            <person name="Gautheret D."/>
            <person name="de Vries R.P."/>
            <person name="Battaglia E."/>
            <person name="Coutinho P.M."/>
            <person name="Danchin E.G.J."/>
            <person name="Henrissat B."/>
            <person name="El Khoury R."/>
            <person name="Sainsard-Chanet A."/>
            <person name="Boivin A."/>
            <person name="Pinan-Lucarre B."/>
            <person name="Sellem C.H."/>
            <person name="Debuchy R."/>
            <person name="Wincker P."/>
            <person name="Weissenbach J."/>
            <person name="Silar P."/>
        </authorList>
    </citation>
    <scope>NUCLEOTIDE SEQUENCE [LARGE SCALE GENOMIC DNA]</scope>
    <source>
        <strain evidence="4">S / ATCC MYA-4624 / DSM 980 / FGSC 10383</strain>
        <strain evidence="2">S mat+</strain>
    </source>
</reference>
<feature type="transmembrane region" description="Helical" evidence="1">
    <location>
        <begin position="110"/>
        <end position="130"/>
    </location>
</feature>
<evidence type="ECO:0000313" key="4">
    <source>
        <dbReference type="Proteomes" id="UP000001197"/>
    </source>
</evidence>
<proteinExistence type="predicted"/>
<gene>
    <name evidence="2" type="ORF">PODANS_6_4784</name>
</gene>
<keyword evidence="1" id="KW-1133">Transmembrane helix</keyword>
<keyword evidence="1" id="KW-0472">Membrane</keyword>
<sequence>MSSNNAGEAMDMNVALPHGISSHPFNNRQHKGATPVDSRFCDSAADYTSAAPSMKGKLPPWRHCPRAPLHSDIPITFSSCRAECINLDPRCTTTAQISLRHRMSFISERVLDALGLISSMPLMLVGLKFASKLQRGAGTARLLLVMSIISANVWHLRWRHQQRLRNGATHPHHGRCVIRTRGGTFLPVDRQKQNRSSIKLEPSISALIADWSTMFAGGLSAFVIVNFHPSTGWYLKALRDCLSTNNLTGQALGFSPYHEWLTQSAVSGYLPQDLQHPSSEARISAVLVYSFAGVYHLVQKPRCWADFGLIAIICSVLTGVWLGKHAMADALVLGAFLSLLCAKLLELVTVRRHSETTVDYDEEEKVSD</sequence>
<evidence type="ECO:0000256" key="1">
    <source>
        <dbReference type="SAM" id="Phobius"/>
    </source>
</evidence>
<dbReference type="Proteomes" id="UP000001197">
    <property type="component" value="Chromosome 6"/>
</dbReference>
<dbReference type="EMBL" id="CU638744">
    <property type="protein sequence ID" value="CAP71111.1"/>
    <property type="molecule type" value="Genomic_DNA"/>
</dbReference>
<dbReference type="RefSeq" id="XP_001909977.1">
    <property type="nucleotide sequence ID" value="XM_001909942.1"/>
</dbReference>
<name>B2B1X6_PODAN</name>
<organism evidence="2">
    <name type="scientific">Podospora anserina (strain S / ATCC MYA-4624 / DSM 980 / FGSC 10383)</name>
    <name type="common">Pleurage anserina</name>
    <dbReference type="NCBI Taxonomy" id="515849"/>
    <lineage>
        <taxon>Eukaryota</taxon>
        <taxon>Fungi</taxon>
        <taxon>Dikarya</taxon>
        <taxon>Ascomycota</taxon>
        <taxon>Pezizomycotina</taxon>
        <taxon>Sordariomycetes</taxon>
        <taxon>Sordariomycetidae</taxon>
        <taxon>Sordariales</taxon>
        <taxon>Podosporaceae</taxon>
        <taxon>Podospora</taxon>
        <taxon>Podospora anserina</taxon>
    </lineage>
</organism>
<feature type="transmembrane region" description="Helical" evidence="1">
    <location>
        <begin position="328"/>
        <end position="345"/>
    </location>
</feature>
<feature type="transmembrane region" description="Helical" evidence="1">
    <location>
        <begin position="281"/>
        <end position="298"/>
    </location>
</feature>
<dbReference type="GeneID" id="6194465"/>
<accession>B2B1X6</accession>
<feature type="transmembrane region" description="Helical" evidence="1">
    <location>
        <begin position="204"/>
        <end position="225"/>
    </location>
</feature>
<reference evidence="4" key="3">
    <citation type="journal article" date="2014" name="Genetics">
        <title>Maintaining two mating types: Structure of the mating type locus and its role in heterokaryosis in Podospora anserina.</title>
        <authorList>
            <person name="Grognet P."/>
            <person name="Bidard F."/>
            <person name="Kuchly C."/>
            <person name="Tong L.C.H."/>
            <person name="Coppin E."/>
            <person name="Benkhali J.A."/>
            <person name="Couloux A."/>
            <person name="Wincker P."/>
            <person name="Debuchy R."/>
            <person name="Silar P."/>
        </authorList>
    </citation>
    <scope>GENOME REANNOTATION</scope>
    <source>
        <strain evidence="4">S / ATCC MYA-4624 / DSM 980 / FGSC 10383</strain>
    </source>
</reference>
<dbReference type="OrthoDB" id="4590918at2759"/>
<dbReference type="EMBL" id="FO904941">
    <property type="protein sequence ID" value="CDP30509.1"/>
    <property type="molecule type" value="Genomic_DNA"/>
</dbReference>
<protein>
    <submittedName>
        <fullName evidence="2">Podospora anserina S mat+ genomic DNA chromosome 6, supercontig 2</fullName>
    </submittedName>
</protein>
<feature type="transmembrane region" description="Helical" evidence="1">
    <location>
        <begin position="136"/>
        <end position="156"/>
    </location>
</feature>